<protein>
    <submittedName>
        <fullName evidence="1">Uncharacterized protein</fullName>
    </submittedName>
</protein>
<sequence length="740" mass="82088">MSMSKRRPKQDGEVAQRVTVLGQAVRASTIGEVGVSYRKLLVRFGVLVLADLGVTEQSLRTKAGKLEESAVSGALKAQHDNGLLPKAVLDAWRVGNSHASEFFVHSDFPISALNLDPLIEVSRYYETIKQRLEVSPTAEALEELKTRVQSGTVAAIPDDDAWADDPMVLIYRQDESRVALPLGDWLGSGVLRVFGDAFDELAVATPVLGPGVQQVGASEEQVDWDVALEIEAEEDESLLSYLFAVRDGRLDGRSVREMLVGSVPEPLTLMRLSMLRLCHRLTRLFIEAWNCELTPIDDWEDHSVSIEVTTELVDMFQQVRAGLKSVQNLGPLGDVDRLGVDSIIKRLDRVADELGAEGGTAAVTGSLVEFLTDLLWHVITFDSASYPRMDELALQVSLVLKGSGPVRRVEPGLAIDRSTVSDLERAVTVSIERGFHEENEPSTRSEFLRALAKVLHADYARSIAPSRAHKPFHPIALSSTFDLEFERALALTGVRGAAFHVGLPVFVWADVRSDAPIPRIDGRLRWVVGEFDCGSIQHLSALQEPKGGWTWLDDLSPTGDAERALAGPLVLKISGSPLHKLPDTTGGSPGLRPTVGEMASYTDREAAEQEPDSRLNHSVLLGEFDVMQFMRIDQWAYDKQGERKTIPQGLPSWVSKALRDRRRQWLFLGQRLHDWNARLQLYTQLNRSAVADGRSIAMSLNFDEDHSRLLDWMSVKKVRGDYQDLIPHLDELVSEIEKRS</sequence>
<dbReference type="EMBL" id="JX649871">
    <property type="protein sequence ID" value="AGC71414.1"/>
    <property type="molecule type" value="Genomic_DNA"/>
</dbReference>
<name>L7VVB1_9BACT</name>
<evidence type="ECO:0000313" key="1">
    <source>
        <dbReference type="EMBL" id="AGC71414.1"/>
    </source>
</evidence>
<proteinExistence type="predicted"/>
<organism evidence="1">
    <name type="scientific">uncultured bacterium A1Q1_fos_1000</name>
    <dbReference type="NCBI Taxonomy" id="1256536"/>
    <lineage>
        <taxon>Bacteria</taxon>
        <taxon>environmental samples</taxon>
    </lineage>
</organism>
<dbReference type="AlphaFoldDB" id="L7VVB1"/>
<reference evidence="1" key="1">
    <citation type="submission" date="2012-09" db="EMBL/GenBank/DDBJ databases">
        <title>Metagenomic Characterization of a Microbial Community in Wastewater Detects High Levels of Antibiotic Resistance.</title>
        <authorList>
            <person name="Abrams M."/>
            <person name="Caldwell A."/>
            <person name="Vandaei E."/>
            <person name="Lee W."/>
            <person name="Perrott J."/>
            <person name="Khan S.Y."/>
            <person name="Ta J."/>
            <person name="Romero D."/>
            <person name="Nguyen V."/>
            <person name="Pourmand N."/>
            <person name="Ouverney C.C."/>
        </authorList>
    </citation>
    <scope>NUCLEOTIDE SEQUENCE</scope>
</reference>
<accession>L7VVB1</accession>